<reference evidence="1 2" key="1">
    <citation type="journal article" date="2013" name="PLoS Genet.">
        <title>The genome and development-dependent transcriptomes of Pyronema confluens: a window into fungal evolution.</title>
        <authorList>
            <person name="Traeger S."/>
            <person name="Altegoer F."/>
            <person name="Freitag M."/>
            <person name="Gabaldon T."/>
            <person name="Kempken F."/>
            <person name="Kumar A."/>
            <person name="Marcet-Houben M."/>
            <person name="Poggeler S."/>
            <person name="Stajich J.E."/>
            <person name="Nowrousian M."/>
        </authorList>
    </citation>
    <scope>NUCLEOTIDE SEQUENCE [LARGE SCALE GENOMIC DNA]</scope>
    <source>
        <strain evidence="2">CBS 100304</strain>
        <tissue evidence="1">Vegetative mycelium</tissue>
    </source>
</reference>
<dbReference type="EMBL" id="HF935278">
    <property type="protein sequence ID" value="CCX05970.1"/>
    <property type="molecule type" value="Genomic_DNA"/>
</dbReference>
<evidence type="ECO:0000313" key="1">
    <source>
        <dbReference type="EMBL" id="CCX05970.1"/>
    </source>
</evidence>
<organism evidence="1 2">
    <name type="scientific">Pyronema omphalodes (strain CBS 100304)</name>
    <name type="common">Pyronema confluens</name>
    <dbReference type="NCBI Taxonomy" id="1076935"/>
    <lineage>
        <taxon>Eukaryota</taxon>
        <taxon>Fungi</taxon>
        <taxon>Dikarya</taxon>
        <taxon>Ascomycota</taxon>
        <taxon>Pezizomycotina</taxon>
        <taxon>Pezizomycetes</taxon>
        <taxon>Pezizales</taxon>
        <taxon>Pyronemataceae</taxon>
        <taxon>Pyronema</taxon>
    </lineage>
</organism>
<name>U4L7H5_PYROM</name>
<evidence type="ECO:0000313" key="2">
    <source>
        <dbReference type="Proteomes" id="UP000018144"/>
    </source>
</evidence>
<sequence>MPAPQYSHYSRNIVQEPISIKFTGQSLTRIQFRIWSREEPNYYNRDDFERIRINPMITDTKSTGVDHLFRNPYLLRTTWFKTATLPYAAPSVLIQSNVNATGRGVNSRYYFVVWDITDSNPKIREWLSAVKHGDKIRIHEKAKRGWLNMTQDVEIIVYGV</sequence>
<dbReference type="AlphaFoldDB" id="U4L7H5"/>
<protein>
    <submittedName>
        <fullName evidence="1">Uncharacterized protein</fullName>
    </submittedName>
</protein>
<proteinExistence type="predicted"/>
<accession>U4L7H5</accession>
<keyword evidence="2" id="KW-1185">Reference proteome</keyword>
<gene>
    <name evidence="1" type="ORF">PCON_05557</name>
</gene>
<dbReference type="Proteomes" id="UP000018144">
    <property type="component" value="Unassembled WGS sequence"/>
</dbReference>